<dbReference type="PANTHER" id="PTHR47931:SF2">
    <property type="entry name" value="OS01G0228400 PROTEIN"/>
    <property type="match status" value="1"/>
</dbReference>
<organism evidence="2 3">
    <name type="scientific">Glutinoglossum americanum</name>
    <dbReference type="NCBI Taxonomy" id="1670608"/>
    <lineage>
        <taxon>Eukaryota</taxon>
        <taxon>Fungi</taxon>
        <taxon>Dikarya</taxon>
        <taxon>Ascomycota</taxon>
        <taxon>Pezizomycotina</taxon>
        <taxon>Geoglossomycetes</taxon>
        <taxon>Geoglossales</taxon>
        <taxon>Geoglossaceae</taxon>
        <taxon>Glutinoglossum</taxon>
    </lineage>
</organism>
<dbReference type="EMBL" id="JAGHQL010000138">
    <property type="protein sequence ID" value="KAH0537590.1"/>
    <property type="molecule type" value="Genomic_DNA"/>
</dbReference>
<gene>
    <name evidence="2" type="ORF">FGG08_005622</name>
</gene>
<dbReference type="PROSITE" id="PS51375">
    <property type="entry name" value="PPR"/>
    <property type="match status" value="1"/>
</dbReference>
<dbReference type="InterPro" id="IPR011990">
    <property type="entry name" value="TPR-like_helical_dom_sf"/>
</dbReference>
<dbReference type="InterPro" id="IPR002885">
    <property type="entry name" value="PPR_rpt"/>
</dbReference>
<accession>A0A9P8I385</accession>
<dbReference type="OrthoDB" id="185373at2759"/>
<dbReference type="PANTHER" id="PTHR47931">
    <property type="entry name" value="OS01G0228400 PROTEIN"/>
    <property type="match status" value="1"/>
</dbReference>
<proteinExistence type="predicted"/>
<reference evidence="2" key="1">
    <citation type="submission" date="2021-03" db="EMBL/GenBank/DDBJ databases">
        <title>Comparative genomics and phylogenomic investigation of the class Geoglossomycetes provide insights into ecological specialization and systematics.</title>
        <authorList>
            <person name="Melie T."/>
            <person name="Pirro S."/>
            <person name="Miller A.N."/>
            <person name="Quandt A."/>
        </authorList>
    </citation>
    <scope>NUCLEOTIDE SEQUENCE</scope>
    <source>
        <strain evidence="2">GBOQ0MN5Z8</strain>
    </source>
</reference>
<dbReference type="AlphaFoldDB" id="A0A9P8I385"/>
<evidence type="ECO:0000256" key="1">
    <source>
        <dbReference type="PROSITE-ProRule" id="PRU00708"/>
    </source>
</evidence>
<dbReference type="Gene3D" id="1.25.40.10">
    <property type="entry name" value="Tetratricopeptide repeat domain"/>
    <property type="match status" value="2"/>
</dbReference>
<dbReference type="Pfam" id="PF13812">
    <property type="entry name" value="PPR_3"/>
    <property type="match status" value="1"/>
</dbReference>
<evidence type="ECO:0000313" key="3">
    <source>
        <dbReference type="Proteomes" id="UP000698800"/>
    </source>
</evidence>
<evidence type="ECO:0000313" key="2">
    <source>
        <dbReference type="EMBL" id="KAH0537590.1"/>
    </source>
</evidence>
<dbReference type="Pfam" id="PF01535">
    <property type="entry name" value="PPR"/>
    <property type="match status" value="1"/>
</dbReference>
<sequence length="949" mass="107236">MPAPLMVPSKDALRLLRQIAFASSAGVAFASFSGVALLVEIRRRQICAVEERLDNAKKIRSCRKYHSIAVVQDGDQLFSPEYETDRVIDLRWSEEPATTQIPHSPLQRRKTNLRNEEDSRDAHLLVPEGKLFSGAAAAKFIPHRGAQSRTQAHERVSTLVTAFQDAVIYQVDKSLALGNIKEAVGKFFAAFYHNRYADARISDTARRLSAACKETNNLVLANKVNQKLAELGLISRLRRGNNRLEEGIEKLLAESRIEEAVATFLARTRGKNITIDEGAMKAIDSLHLATLRAKQWSLTNAIFWRLYSLGYKDFLAWSRLFQVYDERKQYRGVVSLYKRFLGHFEPNHIVLAIVLRAFIAQLRLSEAETLLRSALKPPWLPLRSCFTILLGGVWRVTKDLQRTIELFGWMETWFPRYRPSVALFNTMIQACVEAGRNDGAEFYVQLMKEMYGLRPNVKTHAHLLLAKAKVGDWRGVKVILRKIHEDGLELTQNNASSFNPLLIEFSRTRTPNDIENFLLSAIENYGIIPDLNTFNIISNIYVRAGDLKSLARLVETMKMFGLQPNATTFNTAFHELWRETKVNHAELYRMCSEIQGTDGALVNERTKNTIRHAIAHDYRKGHLHTTRYLKVKSLVGQKPNSRQQQDLRSVHLSMVAALSQERMGKKRMANSVLQLYHNAKASGMQISPEMVETAFQASLLKGGSVMGKDLVRSARRAGVDSDTLLPVVISNMSNKPIEVKHLPDLLRRVYHKRSDRGLDIKHHVSVAAASQLIQSRRSHAAVDLLTRVMQSEWGKRKPLDIVGMSVLLKAYMSFKNEEGVRQVVGIVLSQRMRIDTPFIRVLEEAVALLGGNKTTRREETSGHLEKVANPLSSLVKDCMARRKEQTGERRRKCETILNIFSGKTAGATESVSKQVPHVEVELGIGRRKNGSLIGVVHCHNDRATVTTQR</sequence>
<feature type="repeat" description="PPR" evidence="1">
    <location>
        <begin position="530"/>
        <end position="564"/>
    </location>
</feature>
<name>A0A9P8I385_9PEZI</name>
<evidence type="ECO:0008006" key="4">
    <source>
        <dbReference type="Google" id="ProtNLM"/>
    </source>
</evidence>
<dbReference type="Proteomes" id="UP000698800">
    <property type="component" value="Unassembled WGS sequence"/>
</dbReference>
<protein>
    <recommendedName>
        <fullName evidence="4">Pentatricopeptide repeat-containing protein</fullName>
    </recommendedName>
</protein>
<keyword evidence="3" id="KW-1185">Reference proteome</keyword>
<comment type="caution">
    <text evidence="2">The sequence shown here is derived from an EMBL/GenBank/DDBJ whole genome shotgun (WGS) entry which is preliminary data.</text>
</comment>